<protein>
    <submittedName>
        <fullName evidence="1">Uncharacterized protein</fullName>
    </submittedName>
</protein>
<dbReference type="AlphaFoldDB" id="A0A6C0CU45"/>
<accession>A0A6C0CU45</accession>
<sequence>MYYILARYLETESGKNIATVLEELVQELRATRQAIQSMKTSS</sequence>
<name>A0A6C0CU45_9ZZZZ</name>
<evidence type="ECO:0000313" key="1">
    <source>
        <dbReference type="EMBL" id="QHT07219.1"/>
    </source>
</evidence>
<reference evidence="1" key="1">
    <citation type="journal article" date="2020" name="Nature">
        <title>Giant virus diversity and host interactions through global metagenomics.</title>
        <authorList>
            <person name="Schulz F."/>
            <person name="Roux S."/>
            <person name="Paez-Espino D."/>
            <person name="Jungbluth S."/>
            <person name="Walsh D.A."/>
            <person name="Denef V.J."/>
            <person name="McMahon K.D."/>
            <person name="Konstantinidis K.T."/>
            <person name="Eloe-Fadrosh E.A."/>
            <person name="Kyrpides N.C."/>
            <person name="Woyke T."/>
        </authorList>
    </citation>
    <scope>NUCLEOTIDE SEQUENCE</scope>
    <source>
        <strain evidence="1">GVMAG-M-3300021962-46</strain>
    </source>
</reference>
<proteinExistence type="predicted"/>
<dbReference type="EMBL" id="MN739480">
    <property type="protein sequence ID" value="QHT07219.1"/>
    <property type="molecule type" value="Genomic_DNA"/>
</dbReference>
<organism evidence="1">
    <name type="scientific">viral metagenome</name>
    <dbReference type="NCBI Taxonomy" id="1070528"/>
    <lineage>
        <taxon>unclassified sequences</taxon>
        <taxon>metagenomes</taxon>
        <taxon>organismal metagenomes</taxon>
    </lineage>
</organism>